<dbReference type="EMBL" id="AUZY01001250">
    <property type="protein sequence ID" value="EQD75448.1"/>
    <property type="molecule type" value="Genomic_DNA"/>
</dbReference>
<sequence>MKKIFLPIALGTAMLTLAAPTWAAWSHGPFRHLVFRNIGPAVAGGRVTSVVGVPGNRNLYVVGTAGGGVWKTTNGGDSWKNVFDHEATMSIGAVTLDPGHPDWVWVGTGEANPRNDMLNGAGVYFSPDGGKTWKNKGLNQVGQIGAMAVNPDDPSNVFVCALGDVWKKGPMRGVFMTRDGGRTWKKVLYLNSHTGCSDIAFQPGNPKVLIAGMWPLQRFPWLLVSGGRSGGLYRSLDGGRTWKKLTHGLPKGPMGRSAVAFAPSQPETVYAVIQAKGGVLWASHDGGSHWQRVSDNHNDDVRPFYFTDVAVMPNNPERLFMLSMKLMESTDGGRTSFYTDPGVHVDHHAIWIDPHDPDRIIQGNDGGVYLSTNGGKHWRFLGNLPIEQFYQVAVADRIMPFLVCGGLQDNNAWCGASSDYRRGGVVGAQDWFQISGGDGQYVVPAPSNPNIIYATTDDGDLTRFNRMTRRARSINPYVRDILTGDILSGKVLAKQKYRFDWTSPIAVSPNDPNSIYIGADVVFHSTNGGRHWTVISPDLTRDVKAKQGPTGGPVTKDISGAETYDTIQSITLAPTNPHVIWVGTDDGWVWVSRHGGKHWTKVTPSGAPQWARVYHVTVSPFHAGTAFAAFDAHELGNNHPYVFRTDNYGRSWHRITRGLPDASVLVVRQDPNDASLLMAGTMQGLYYSQDGGRLWRPLHANLTTAAVFDLQFVKTLHSLVLATHGRGMWILDDLRPIEELTPVVARQPFHLFHASNGYILYASHTNSVGPSHFRGPNAAMGVVISYYLKQALKPTPKDRMRHETPVKIVIADPAGQKIDTLWGTAKAGVNEVAWNLVYKGPTALQLMPPSHGGFFGGNFGPRVVPGIYRVDVTALGKTMDATARVLPDPRYPVPLSTYRANTQAGLEMRSNLSALNTVLNRTHAIEMGLAAVMARAHQDAAFRHAHPALIKEAVALNKTLAKFEAPLWNPKTQHTVSEDFLRHYTRLHMHVAVLYGMSAFSWGGKPRAQVLALIRHDHRRISGVLATFNTRIHALVQHWNRLAYAQGLATLPIGRPVTFPKVPALPGL</sequence>
<dbReference type="CDD" id="cd15482">
    <property type="entry name" value="Sialidase_non-viral"/>
    <property type="match status" value="3"/>
</dbReference>
<dbReference type="AlphaFoldDB" id="T1C3I3"/>
<reference evidence="3" key="2">
    <citation type="journal article" date="2014" name="ISME J.">
        <title>Microbial stratification in low pH oxic and suboxic macroscopic growths along an acid mine drainage.</title>
        <authorList>
            <person name="Mendez-Garcia C."/>
            <person name="Mesa V."/>
            <person name="Sprenger R.R."/>
            <person name="Richter M."/>
            <person name="Diez M.S."/>
            <person name="Solano J."/>
            <person name="Bargiela R."/>
            <person name="Golyshina O.V."/>
            <person name="Manteca A."/>
            <person name="Ramos J.L."/>
            <person name="Gallego J.R."/>
            <person name="Llorente I."/>
            <person name="Martins Dos Santos V.A."/>
            <person name="Jensen O.N."/>
            <person name="Pelaez A.I."/>
            <person name="Sanchez J."/>
            <person name="Ferrer M."/>
        </authorList>
    </citation>
    <scope>NUCLEOTIDE SEQUENCE</scope>
</reference>
<dbReference type="GO" id="GO:0016787">
    <property type="term" value="F:hydrolase activity"/>
    <property type="evidence" value="ECO:0007669"/>
    <property type="project" value="UniProtKB-KW"/>
</dbReference>
<dbReference type="Pfam" id="PF15902">
    <property type="entry name" value="Sortilin-Vps10"/>
    <property type="match status" value="1"/>
</dbReference>
<dbReference type="SUPFAM" id="SSF110296">
    <property type="entry name" value="Oligoxyloglucan reducing end-specific cellobiohydrolase"/>
    <property type="match status" value="1"/>
</dbReference>
<dbReference type="InterPro" id="IPR052025">
    <property type="entry name" value="Xyloglucanase_GH74"/>
</dbReference>
<evidence type="ECO:0000259" key="2">
    <source>
        <dbReference type="Pfam" id="PF15902"/>
    </source>
</evidence>
<dbReference type="InterPro" id="IPR031778">
    <property type="entry name" value="Sortilin_N"/>
</dbReference>
<dbReference type="SUPFAM" id="SSF50939">
    <property type="entry name" value="Sialidases"/>
    <property type="match status" value="1"/>
</dbReference>
<organism evidence="3">
    <name type="scientific">mine drainage metagenome</name>
    <dbReference type="NCBI Taxonomy" id="410659"/>
    <lineage>
        <taxon>unclassified sequences</taxon>
        <taxon>metagenomes</taxon>
        <taxon>ecological metagenomes</taxon>
    </lineage>
</organism>
<dbReference type="InterPro" id="IPR036278">
    <property type="entry name" value="Sialidase_sf"/>
</dbReference>
<protein>
    <submittedName>
        <fullName evidence="3">Glycosyl hydrolase BNR repeat-containing protein</fullName>
    </submittedName>
</protein>
<dbReference type="Gene3D" id="2.130.10.10">
    <property type="entry name" value="YVTN repeat-like/Quinoprotein amine dehydrogenase"/>
    <property type="match status" value="4"/>
</dbReference>
<name>T1C3I3_9ZZZZ</name>
<keyword evidence="1" id="KW-0677">Repeat</keyword>
<reference evidence="3" key="1">
    <citation type="submission" date="2013-08" db="EMBL/GenBank/DDBJ databases">
        <authorList>
            <person name="Mendez C."/>
            <person name="Richter M."/>
            <person name="Ferrer M."/>
            <person name="Sanchez J."/>
        </authorList>
    </citation>
    <scope>NUCLEOTIDE SEQUENCE</scope>
</reference>
<dbReference type="InterPro" id="IPR015943">
    <property type="entry name" value="WD40/YVTN_repeat-like_dom_sf"/>
</dbReference>
<gene>
    <name evidence="3" type="ORF">B1B_02121</name>
</gene>
<dbReference type="PANTHER" id="PTHR43739:SF5">
    <property type="entry name" value="EXO-ALPHA-SIALIDASE"/>
    <property type="match status" value="1"/>
</dbReference>
<dbReference type="PANTHER" id="PTHR43739">
    <property type="entry name" value="XYLOGLUCANASE (EUROFUNG)"/>
    <property type="match status" value="1"/>
</dbReference>
<keyword evidence="3" id="KW-0378">Hydrolase</keyword>
<comment type="caution">
    <text evidence="3">The sequence shown here is derived from an EMBL/GenBank/DDBJ whole genome shotgun (WGS) entry which is preliminary data.</text>
</comment>
<dbReference type="GO" id="GO:0010411">
    <property type="term" value="P:xyloglucan metabolic process"/>
    <property type="evidence" value="ECO:0007669"/>
    <property type="project" value="TreeGrafter"/>
</dbReference>
<evidence type="ECO:0000256" key="1">
    <source>
        <dbReference type="ARBA" id="ARBA00022737"/>
    </source>
</evidence>
<proteinExistence type="predicted"/>
<accession>T1C3I3</accession>
<feature type="domain" description="Sortilin N-terminal" evidence="2">
    <location>
        <begin position="123"/>
        <end position="248"/>
    </location>
</feature>
<evidence type="ECO:0000313" key="3">
    <source>
        <dbReference type="EMBL" id="EQD75448.1"/>
    </source>
</evidence>